<keyword evidence="4" id="KW-0472">Membrane</keyword>
<evidence type="ECO:0000256" key="3">
    <source>
        <dbReference type="ARBA" id="ARBA00022989"/>
    </source>
</evidence>
<reference evidence="5" key="1">
    <citation type="submission" date="2011-06" db="EMBL/GenBank/DDBJ databases">
        <title>The Genome Sequence of Fusarium oxysporum Fo47.</title>
        <authorList>
            <consortium name="The Broad Institute Genome Sequencing Platform"/>
            <person name="Ma L.-J."/>
            <person name="Gale L.R."/>
            <person name="Schwartz D.C."/>
            <person name="Zhou S."/>
            <person name="Corby-Kistler H."/>
            <person name="Young S.K."/>
            <person name="Zeng Q."/>
            <person name="Gargeya S."/>
            <person name="Fitzgerald M."/>
            <person name="Haas B."/>
            <person name="Abouelleil A."/>
            <person name="Alvarado L."/>
            <person name="Arachchi H.M."/>
            <person name="Berlin A."/>
            <person name="Brown A."/>
            <person name="Chapman S.B."/>
            <person name="Chen Z."/>
            <person name="Dunbar C."/>
            <person name="Freedman E."/>
            <person name="Gearin G."/>
            <person name="Gellesch M."/>
            <person name="Goldberg J."/>
            <person name="Griggs A."/>
            <person name="Gujja S."/>
            <person name="Heiman D."/>
            <person name="Howarth C."/>
            <person name="Larson L."/>
            <person name="Lui A."/>
            <person name="MacDonald P.J.P."/>
            <person name="Mehta T."/>
            <person name="Montmayeur A."/>
            <person name="Murphy C."/>
            <person name="Neiman D."/>
            <person name="Pearson M."/>
            <person name="Priest M."/>
            <person name="Roberts A."/>
            <person name="Saif S."/>
            <person name="Shea T."/>
            <person name="Shenoy N."/>
            <person name="Sisk P."/>
            <person name="Stolte C."/>
            <person name="Sykes S."/>
            <person name="Wortman J."/>
            <person name="Nusbaum C."/>
            <person name="Birren B."/>
        </authorList>
    </citation>
    <scope>NUCLEOTIDE SEQUENCE [LARGE SCALE GENOMIC DNA]</scope>
    <source>
        <strain evidence="5">Fo47</strain>
    </source>
</reference>
<reference evidence="5" key="2">
    <citation type="submission" date="2012-06" db="EMBL/GenBank/DDBJ databases">
        <title>Annotation of the Genome Sequence of Fusarium oxysporum Fo47.</title>
        <authorList>
            <consortium name="The Broad Institute Genomics Platform"/>
            <person name="Ma L.-J."/>
            <person name="Corby-Kistler H."/>
            <person name="Broz K."/>
            <person name="Gale L.R."/>
            <person name="Jonkers W."/>
            <person name="O'Donnell K."/>
            <person name="Ploetz R."/>
            <person name="Steinberg C."/>
            <person name="Schwartz D.C."/>
            <person name="VanEtten H."/>
            <person name="Zhou S."/>
            <person name="Young S.K."/>
            <person name="Zeng Q."/>
            <person name="Gargeya S."/>
            <person name="Fitzgerald M."/>
            <person name="Abouelleil A."/>
            <person name="Alvarado L."/>
            <person name="Chapman S.B."/>
            <person name="Gainer-Dewar J."/>
            <person name="Goldberg J."/>
            <person name="Griggs A."/>
            <person name="Gujja S."/>
            <person name="Hansen M."/>
            <person name="Howarth C."/>
            <person name="Imamovic A."/>
            <person name="Ireland A."/>
            <person name="Larimer J."/>
            <person name="McCowan C."/>
            <person name="Murphy C."/>
            <person name="Pearson M."/>
            <person name="Poon T.W."/>
            <person name="Priest M."/>
            <person name="Roberts A."/>
            <person name="Saif S."/>
            <person name="Shea T."/>
            <person name="Sykes S."/>
            <person name="Wortman J."/>
            <person name="Nusbaum C."/>
            <person name="Birren B."/>
        </authorList>
    </citation>
    <scope>NUCLEOTIDE SEQUENCE</scope>
    <source>
        <strain evidence="5">Fo47</strain>
    </source>
</reference>
<dbReference type="PANTHER" id="PTHR11863">
    <property type="entry name" value="STEROL DESATURASE"/>
    <property type="match status" value="1"/>
</dbReference>
<dbReference type="Pfam" id="PF04116">
    <property type="entry name" value="FA_hydroxylase"/>
    <property type="match status" value="1"/>
</dbReference>
<evidence type="ECO:0000256" key="2">
    <source>
        <dbReference type="ARBA" id="ARBA00022692"/>
    </source>
</evidence>
<keyword evidence="2" id="KW-0812">Transmembrane</keyword>
<evidence type="ECO:0000256" key="4">
    <source>
        <dbReference type="ARBA" id="ARBA00023136"/>
    </source>
</evidence>
<dbReference type="InterPro" id="IPR006694">
    <property type="entry name" value="Fatty_acid_hydroxylase"/>
</dbReference>
<evidence type="ECO:0000256" key="1">
    <source>
        <dbReference type="ARBA" id="ARBA00004370"/>
    </source>
</evidence>
<sequence length="197" mass="23162">MPLMALLTAVFFLLDVRGYCKMYETTAQGPGLWYDILQIPLFILFTDFGIYWIHRTLHHPLLYKRLHKPHHKWIVPTPYASYAFHPLDGFSQSMPYHLYPLLFPLNKFIFLGMFISVNIWTVSIHDGNFLANNPLINGSACHAAHHLYFNYNYGQFLTIWDRIGGSFRRPDPEWFNKRQEPKERGMRGGKVEVSKLD</sequence>
<dbReference type="VEuPathDB" id="FungiDB:FOZG_17635"/>
<dbReference type="InterPro" id="IPR050307">
    <property type="entry name" value="Sterol_Desaturase_Related"/>
</dbReference>
<dbReference type="EMBL" id="JH717920">
    <property type="protein sequence ID" value="EWZ28630.1"/>
    <property type="molecule type" value="Genomic_DNA"/>
</dbReference>
<dbReference type="GO" id="GO:0005506">
    <property type="term" value="F:iron ion binding"/>
    <property type="evidence" value="ECO:0007669"/>
    <property type="project" value="InterPro"/>
</dbReference>
<keyword evidence="3" id="KW-1133">Transmembrane helix</keyword>
<protein>
    <submittedName>
        <fullName evidence="5">Uncharacterized protein</fullName>
    </submittedName>
</protein>
<proteinExistence type="predicted"/>
<evidence type="ECO:0000313" key="5">
    <source>
        <dbReference type="EMBL" id="EWZ28630.1"/>
    </source>
</evidence>
<gene>
    <name evidence="5" type="ORF">FOZG_17635</name>
</gene>
<dbReference type="Proteomes" id="UP000030766">
    <property type="component" value="Unassembled WGS sequence"/>
</dbReference>
<dbReference type="HOGENOM" id="CLU_047036_5_3_1"/>
<dbReference type="GO" id="GO:0016020">
    <property type="term" value="C:membrane"/>
    <property type="evidence" value="ECO:0007669"/>
    <property type="project" value="UniProtKB-SubCell"/>
</dbReference>
<organism evidence="5">
    <name type="scientific">Fusarium oxysporum Fo47</name>
    <dbReference type="NCBI Taxonomy" id="660027"/>
    <lineage>
        <taxon>Eukaryota</taxon>
        <taxon>Fungi</taxon>
        <taxon>Dikarya</taxon>
        <taxon>Ascomycota</taxon>
        <taxon>Pezizomycotina</taxon>
        <taxon>Sordariomycetes</taxon>
        <taxon>Hypocreomycetidae</taxon>
        <taxon>Hypocreales</taxon>
        <taxon>Nectriaceae</taxon>
        <taxon>Fusarium</taxon>
        <taxon>Fusarium oxysporum species complex</taxon>
    </lineage>
</organism>
<name>W9JG23_FUSOX</name>
<comment type="subcellular location">
    <subcellularLocation>
        <location evidence="1">Membrane</location>
    </subcellularLocation>
</comment>
<dbReference type="GO" id="GO:0016491">
    <property type="term" value="F:oxidoreductase activity"/>
    <property type="evidence" value="ECO:0007669"/>
    <property type="project" value="InterPro"/>
</dbReference>
<dbReference type="AlphaFoldDB" id="W9JG23"/>
<dbReference type="GO" id="GO:0008610">
    <property type="term" value="P:lipid biosynthetic process"/>
    <property type="evidence" value="ECO:0007669"/>
    <property type="project" value="InterPro"/>
</dbReference>
<accession>W9JG23</accession>